<dbReference type="Proteomes" id="UP000006556">
    <property type="component" value="Chromosome"/>
</dbReference>
<dbReference type="GO" id="GO:0006508">
    <property type="term" value="P:proteolysis"/>
    <property type="evidence" value="ECO:0007669"/>
    <property type="project" value="InterPro"/>
</dbReference>
<dbReference type="InterPro" id="IPR000180">
    <property type="entry name" value="Dipep_AS"/>
</dbReference>
<dbReference type="Pfam" id="PF01244">
    <property type="entry name" value="Peptidase_M19"/>
    <property type="match status" value="1"/>
</dbReference>
<protein>
    <submittedName>
        <fullName evidence="1">Zn-dependent dipeptidase, microsomal dipeptidase homolog</fullName>
    </submittedName>
</protein>
<dbReference type="InterPro" id="IPR032466">
    <property type="entry name" value="Metal_Hydrolase"/>
</dbReference>
<dbReference type="GO" id="GO:0070573">
    <property type="term" value="F:metallodipeptidase activity"/>
    <property type="evidence" value="ECO:0007669"/>
    <property type="project" value="InterPro"/>
</dbReference>
<sequence>MKYNPAFRAALLHQESIVVDAHCDTLTVLLDRQKRLSSCSDGHLDLPRLKTGGVDLQFFAAFISPEYRSRPVERALDLIGCFYREIEDNKDLIMHVRNQNEVDLAFASGKIAALLSVEGGEALGGSLGTLRMLYGLGVRCLTLTWNGRNELGCGAGEGGAESGLTEFGRAVVREMNRLGMLVDVSHLSEKGFWEVMKLTKQPVIASHSNCMALCSHPRNLSDRQIRALAEQGGVVGITFVPAFLGSGHSSVNNVLDHIEYAISVGGVECVGLGSDFDGTEELPEGLEDCTCFPAIANGLIKRGYSSEAVIKVMGENFLRVIGQVLK</sequence>
<dbReference type="PANTHER" id="PTHR10443">
    <property type="entry name" value="MICROSOMAL DIPEPTIDASE"/>
    <property type="match status" value="1"/>
</dbReference>
<gene>
    <name evidence="1" type="ordered locus">PTH_1306</name>
</gene>
<dbReference type="PANTHER" id="PTHR10443:SF12">
    <property type="entry name" value="DIPEPTIDASE"/>
    <property type="match status" value="1"/>
</dbReference>
<dbReference type="STRING" id="370438.PTH_1306"/>
<dbReference type="EMBL" id="AP009389">
    <property type="protein sequence ID" value="BAF59487.1"/>
    <property type="molecule type" value="Genomic_DNA"/>
</dbReference>
<dbReference type="SUPFAM" id="SSF51556">
    <property type="entry name" value="Metallo-dependent hydrolases"/>
    <property type="match status" value="1"/>
</dbReference>
<dbReference type="eggNOG" id="COG2355">
    <property type="taxonomic scope" value="Bacteria"/>
</dbReference>
<organism evidence="1 2">
    <name type="scientific">Pelotomaculum thermopropionicum (strain DSM 13744 / JCM 10971 / SI)</name>
    <dbReference type="NCBI Taxonomy" id="370438"/>
    <lineage>
        <taxon>Bacteria</taxon>
        <taxon>Bacillati</taxon>
        <taxon>Bacillota</taxon>
        <taxon>Clostridia</taxon>
        <taxon>Eubacteriales</taxon>
        <taxon>Desulfotomaculaceae</taxon>
        <taxon>Pelotomaculum</taxon>
    </lineage>
</organism>
<dbReference type="PROSITE" id="PS51365">
    <property type="entry name" value="RENAL_DIPEPTIDASE_2"/>
    <property type="match status" value="1"/>
</dbReference>
<dbReference type="HOGENOM" id="CLU_031404_2_1_9"/>
<keyword evidence="2" id="KW-1185">Reference proteome</keyword>
<dbReference type="Gene3D" id="3.20.20.140">
    <property type="entry name" value="Metal-dependent hydrolases"/>
    <property type="match status" value="1"/>
</dbReference>
<name>A5D2N9_PELTS</name>
<accession>A5D2N9</accession>
<dbReference type="InterPro" id="IPR008257">
    <property type="entry name" value="Pept_M19"/>
</dbReference>
<dbReference type="CDD" id="cd01301">
    <property type="entry name" value="rDP_like"/>
    <property type="match status" value="1"/>
</dbReference>
<reference evidence="2" key="1">
    <citation type="journal article" date="2008" name="Genome Res.">
        <title>The genome of Pelotomaculum thermopropionicum reveals niche-associated evolution in anaerobic microbiota.</title>
        <authorList>
            <person name="Kosaka T."/>
            <person name="Kato S."/>
            <person name="Shimoyama T."/>
            <person name="Ishii S."/>
            <person name="Abe T."/>
            <person name="Watanabe K."/>
        </authorList>
    </citation>
    <scope>NUCLEOTIDE SEQUENCE [LARGE SCALE GENOMIC DNA]</scope>
    <source>
        <strain evidence="2">DSM 13744 / JCM 10971 / SI</strain>
    </source>
</reference>
<dbReference type="PROSITE" id="PS00869">
    <property type="entry name" value="RENAL_DIPEPTIDASE_1"/>
    <property type="match status" value="1"/>
</dbReference>
<evidence type="ECO:0000313" key="2">
    <source>
        <dbReference type="Proteomes" id="UP000006556"/>
    </source>
</evidence>
<proteinExistence type="predicted"/>
<dbReference type="KEGG" id="pth:PTH_1306"/>
<evidence type="ECO:0000313" key="1">
    <source>
        <dbReference type="EMBL" id="BAF59487.1"/>
    </source>
</evidence>
<dbReference type="AlphaFoldDB" id="A5D2N9"/>